<dbReference type="SUPFAM" id="SSF53850">
    <property type="entry name" value="Periplasmic binding protein-like II"/>
    <property type="match status" value="1"/>
</dbReference>
<sequence>MITAGIPQCVPCRPAARLTKPRCQATPNTLEAPSSSSSSAQAAERVASGAAAGPRPAASSAPAGSWLRGQAGLRGISLGPGGILTSALVAEATGTNEAGAVADGYRPINRVAYQGAPGAYSEMAALKACPGWEPLPCEQFEVAFQALTQWMAERAALPVENSLGGSIHAVYDLLLRYRLHIVGEVSIDVRHCLLALPGVEKGAIKRVLSHPQALAQTDSYTRRMPGVVREAVDDTAGAAKLIAENGWRDAAAVASRRAGELYGLDVVEEDIQDMKDNVTRFVVLSRDPLVASDALTSGVPYKTSIVFSLQEGPGMLFKALSVFALRDIDMTKIESRPMRENPLILSDPSPSGGGTAQRSFNYLFYIDFMGSLAQPQAQNALRHLQEIAPFLRVLGSYPVGG</sequence>
<keyword evidence="6 8" id="KW-0456">Lyase</keyword>
<keyword evidence="8" id="KW-0150">Chloroplast</keyword>
<proteinExistence type="predicted"/>
<evidence type="ECO:0000256" key="6">
    <source>
        <dbReference type="ARBA" id="ARBA00023239"/>
    </source>
</evidence>
<evidence type="ECO:0000259" key="10">
    <source>
        <dbReference type="PROSITE" id="PS51171"/>
    </source>
</evidence>
<dbReference type="InterPro" id="IPR045865">
    <property type="entry name" value="ACT-like_dom_sf"/>
</dbReference>
<dbReference type="PROSITE" id="PS00858">
    <property type="entry name" value="PREPHENATE_DEHYDR_2"/>
    <property type="match status" value="1"/>
</dbReference>
<evidence type="ECO:0000256" key="5">
    <source>
        <dbReference type="ARBA" id="ARBA00023222"/>
    </source>
</evidence>
<accession>A0A9D4TQT0</accession>
<comment type="catalytic activity">
    <reaction evidence="7">
        <text>prephenate + H(+) = 3-phenylpyruvate + CO2 + H2O</text>
        <dbReference type="Rhea" id="RHEA:21648"/>
        <dbReference type="ChEBI" id="CHEBI:15377"/>
        <dbReference type="ChEBI" id="CHEBI:15378"/>
        <dbReference type="ChEBI" id="CHEBI:16526"/>
        <dbReference type="ChEBI" id="CHEBI:18005"/>
        <dbReference type="ChEBI" id="CHEBI:29934"/>
        <dbReference type="EC" id="4.2.1.51"/>
    </reaction>
</comment>
<dbReference type="InterPro" id="IPR018528">
    <property type="entry name" value="Preph_deHydtase_CS"/>
</dbReference>
<dbReference type="CDD" id="cd13631">
    <property type="entry name" value="PBP2_Ct-PDT_like"/>
    <property type="match status" value="1"/>
</dbReference>
<feature type="region of interest" description="Disordered" evidence="9">
    <location>
        <begin position="23"/>
        <end position="63"/>
    </location>
</feature>
<dbReference type="Pfam" id="PF00800">
    <property type="entry name" value="PDT"/>
    <property type="match status" value="1"/>
</dbReference>
<organism evidence="12 13">
    <name type="scientific">Chlorella vulgaris</name>
    <name type="common">Green alga</name>
    <dbReference type="NCBI Taxonomy" id="3077"/>
    <lineage>
        <taxon>Eukaryota</taxon>
        <taxon>Viridiplantae</taxon>
        <taxon>Chlorophyta</taxon>
        <taxon>core chlorophytes</taxon>
        <taxon>Trebouxiophyceae</taxon>
        <taxon>Chlorellales</taxon>
        <taxon>Chlorellaceae</taxon>
        <taxon>Chlorella clade</taxon>
        <taxon>Chlorella</taxon>
    </lineage>
</organism>
<dbReference type="GO" id="GO:0047769">
    <property type="term" value="F:arogenate dehydratase activity"/>
    <property type="evidence" value="ECO:0007669"/>
    <property type="project" value="UniProtKB-UniRule"/>
</dbReference>
<keyword evidence="8" id="KW-0809">Transit peptide</keyword>
<comment type="pathway">
    <text evidence="1">Amino-acid biosynthesis; L-phenylalanine biosynthesis; phenylpyruvate from prephenate: step 1/1.</text>
</comment>
<comment type="subcellular location">
    <subcellularLocation>
        <location evidence="8">Plastid</location>
        <location evidence="8">Chloroplast stroma</location>
    </subcellularLocation>
</comment>
<dbReference type="EMBL" id="SIDB01000005">
    <property type="protein sequence ID" value="KAI3432211.1"/>
    <property type="molecule type" value="Genomic_DNA"/>
</dbReference>
<dbReference type="AlphaFoldDB" id="A0A9D4TQT0"/>
<dbReference type="PANTHER" id="PTHR21022:SF19">
    <property type="entry name" value="PREPHENATE DEHYDRATASE-RELATED"/>
    <property type="match status" value="1"/>
</dbReference>
<comment type="catalytic activity">
    <reaction evidence="8">
        <text>L-arogenate + H(+) = L-phenylalanine + CO2 + H2O</text>
        <dbReference type="Rhea" id="RHEA:12536"/>
        <dbReference type="ChEBI" id="CHEBI:15377"/>
        <dbReference type="ChEBI" id="CHEBI:15378"/>
        <dbReference type="ChEBI" id="CHEBI:16526"/>
        <dbReference type="ChEBI" id="CHEBI:58095"/>
        <dbReference type="ChEBI" id="CHEBI:58180"/>
        <dbReference type="EC" id="4.2.1.91"/>
    </reaction>
</comment>
<evidence type="ECO:0000256" key="8">
    <source>
        <dbReference type="RuleBase" id="RU363004"/>
    </source>
</evidence>
<dbReference type="PROSITE" id="PS00857">
    <property type="entry name" value="PREPHENATE_DEHYDR_1"/>
    <property type="match status" value="1"/>
</dbReference>
<dbReference type="EC" id="4.2.1.91" evidence="8"/>
<keyword evidence="4 8" id="KW-0057">Aromatic amino acid biosynthesis</keyword>
<dbReference type="Gene3D" id="3.30.70.260">
    <property type="match status" value="1"/>
</dbReference>
<keyword evidence="3 8" id="KW-0028">Amino-acid biosynthesis</keyword>
<protein>
    <recommendedName>
        <fullName evidence="8">Arogenate dehydratase</fullName>
        <ecNumber evidence="8">4.2.1.91</ecNumber>
    </recommendedName>
</protein>
<dbReference type="InterPro" id="IPR001086">
    <property type="entry name" value="Preph_deHydtase"/>
</dbReference>
<feature type="domain" description="ACT" evidence="11">
    <location>
        <begin position="304"/>
        <end position="398"/>
    </location>
</feature>
<keyword evidence="5 8" id="KW-0584">Phenylalanine biosynthesis</keyword>
<dbReference type="SUPFAM" id="SSF55021">
    <property type="entry name" value="ACT-like"/>
    <property type="match status" value="1"/>
</dbReference>
<reference evidence="12" key="1">
    <citation type="journal article" date="2019" name="Plant J.">
        <title>Chlorella vulgaris genome assembly and annotation reveals the molecular basis for metabolic acclimation to high light conditions.</title>
        <authorList>
            <person name="Cecchin M."/>
            <person name="Marcolungo L."/>
            <person name="Rossato M."/>
            <person name="Girolomoni L."/>
            <person name="Cosentino E."/>
            <person name="Cuine S."/>
            <person name="Li-Beisson Y."/>
            <person name="Delledonne M."/>
            <person name="Ballottari M."/>
        </authorList>
    </citation>
    <scope>NUCLEOTIDE SEQUENCE</scope>
    <source>
        <strain evidence="12">211/11P</strain>
    </source>
</reference>
<dbReference type="GO" id="GO:0009094">
    <property type="term" value="P:L-phenylalanine biosynthetic process"/>
    <property type="evidence" value="ECO:0007669"/>
    <property type="project" value="UniProtKB-KW"/>
</dbReference>
<dbReference type="GO" id="GO:0004664">
    <property type="term" value="F:prephenate dehydratase activity"/>
    <property type="evidence" value="ECO:0007669"/>
    <property type="project" value="UniProtKB-EC"/>
</dbReference>
<name>A0A9D4TQT0_CHLVU</name>
<feature type="domain" description="Prephenate dehydratase" evidence="10">
    <location>
        <begin position="110"/>
        <end position="286"/>
    </location>
</feature>
<comment type="function">
    <text evidence="8">Converts the prephenate produced from the shikimate-chorismate pathway into phenylalanine.</text>
</comment>
<comment type="caution">
    <text evidence="12">The sequence shown here is derived from an EMBL/GenBank/DDBJ whole genome shotgun (WGS) entry which is preliminary data.</text>
</comment>
<dbReference type="PROSITE" id="PS51671">
    <property type="entry name" value="ACT"/>
    <property type="match status" value="1"/>
</dbReference>
<evidence type="ECO:0000256" key="3">
    <source>
        <dbReference type="ARBA" id="ARBA00022605"/>
    </source>
</evidence>
<evidence type="ECO:0000256" key="1">
    <source>
        <dbReference type="ARBA" id="ARBA00004741"/>
    </source>
</evidence>
<evidence type="ECO:0000256" key="7">
    <source>
        <dbReference type="ARBA" id="ARBA00047848"/>
    </source>
</evidence>
<evidence type="ECO:0000313" key="13">
    <source>
        <dbReference type="Proteomes" id="UP001055712"/>
    </source>
</evidence>
<keyword evidence="8" id="KW-0934">Plastid</keyword>
<dbReference type="Proteomes" id="UP001055712">
    <property type="component" value="Unassembled WGS sequence"/>
</dbReference>
<evidence type="ECO:0000259" key="11">
    <source>
        <dbReference type="PROSITE" id="PS51671"/>
    </source>
</evidence>
<feature type="compositionally biased region" description="Low complexity" evidence="9">
    <location>
        <begin position="32"/>
        <end position="63"/>
    </location>
</feature>
<dbReference type="PANTHER" id="PTHR21022">
    <property type="entry name" value="PREPHENATE DEHYDRATASE P PROTEIN"/>
    <property type="match status" value="1"/>
</dbReference>
<dbReference type="CDD" id="cd04905">
    <property type="entry name" value="ACT_CM-PDT"/>
    <property type="match status" value="1"/>
</dbReference>
<comment type="pathway">
    <text evidence="2 8">Amino-acid biosynthesis; L-phenylalanine biosynthesis; L-phenylalanine from L-arogenate: step 1/1.</text>
</comment>
<evidence type="ECO:0000256" key="2">
    <source>
        <dbReference type="ARBA" id="ARBA00004929"/>
    </source>
</evidence>
<evidence type="ECO:0000256" key="9">
    <source>
        <dbReference type="SAM" id="MobiDB-lite"/>
    </source>
</evidence>
<keyword evidence="13" id="KW-1185">Reference proteome</keyword>
<dbReference type="FunFam" id="3.40.190.10:FF:000031">
    <property type="entry name" value="Arogenate dehydratase"/>
    <property type="match status" value="1"/>
</dbReference>
<gene>
    <name evidence="12" type="ORF">D9Q98_003773</name>
</gene>
<dbReference type="PROSITE" id="PS51171">
    <property type="entry name" value="PREPHENATE_DEHYDR_3"/>
    <property type="match status" value="1"/>
</dbReference>
<dbReference type="InterPro" id="IPR002912">
    <property type="entry name" value="ACT_dom"/>
</dbReference>
<dbReference type="OrthoDB" id="2414662at2759"/>
<dbReference type="Gene3D" id="3.40.190.10">
    <property type="entry name" value="Periplasmic binding protein-like II"/>
    <property type="match status" value="2"/>
</dbReference>
<evidence type="ECO:0000256" key="4">
    <source>
        <dbReference type="ARBA" id="ARBA00023141"/>
    </source>
</evidence>
<evidence type="ECO:0000313" key="12">
    <source>
        <dbReference type="EMBL" id="KAI3432211.1"/>
    </source>
</evidence>
<dbReference type="FunFam" id="3.30.70.260:FF:000012">
    <property type="entry name" value="Prephenate dehydratase"/>
    <property type="match status" value="1"/>
</dbReference>
<reference evidence="12" key="2">
    <citation type="submission" date="2020-11" db="EMBL/GenBank/DDBJ databases">
        <authorList>
            <person name="Cecchin M."/>
            <person name="Marcolungo L."/>
            <person name="Rossato M."/>
            <person name="Girolomoni L."/>
            <person name="Cosentino E."/>
            <person name="Cuine S."/>
            <person name="Li-Beisson Y."/>
            <person name="Delledonne M."/>
            <person name="Ballottari M."/>
        </authorList>
    </citation>
    <scope>NUCLEOTIDE SEQUENCE</scope>
    <source>
        <strain evidence="12">211/11P</strain>
        <tissue evidence="12">Whole cell</tissue>
    </source>
</reference>
<dbReference type="GO" id="GO:0009570">
    <property type="term" value="C:chloroplast stroma"/>
    <property type="evidence" value="ECO:0007669"/>
    <property type="project" value="UniProtKB-SubCell"/>
</dbReference>